<dbReference type="InterPro" id="IPR039901">
    <property type="entry name" value="Kdotransferase"/>
</dbReference>
<evidence type="ECO:0000256" key="2">
    <source>
        <dbReference type="ARBA" id="ARBA00004713"/>
    </source>
</evidence>
<dbReference type="PANTHER" id="PTHR42755:SF1">
    <property type="entry name" value="3-DEOXY-D-MANNO-OCTULOSONIC ACID TRANSFERASE, MITOCHONDRIAL-RELATED"/>
    <property type="match status" value="1"/>
</dbReference>
<evidence type="ECO:0000256" key="1">
    <source>
        <dbReference type="ARBA" id="ARBA00003394"/>
    </source>
</evidence>
<evidence type="ECO:0000313" key="11">
    <source>
        <dbReference type="EMBL" id="SMX41885.1"/>
    </source>
</evidence>
<dbReference type="OrthoDB" id="9789797at2"/>
<gene>
    <name evidence="11" type="primary">waaA_2</name>
    <name evidence="11" type="ORF">OCA8868_02606</name>
</gene>
<keyword evidence="11" id="KW-0328">Glycosyltransferase</keyword>
<evidence type="ECO:0000256" key="6">
    <source>
        <dbReference type="ARBA" id="ARBA00031445"/>
    </source>
</evidence>
<dbReference type="EMBL" id="FXYD01000004">
    <property type="protein sequence ID" value="SMX41885.1"/>
    <property type="molecule type" value="Genomic_DNA"/>
</dbReference>
<dbReference type="GO" id="GO:0043842">
    <property type="term" value="F:Kdo transferase activity"/>
    <property type="evidence" value="ECO:0007669"/>
    <property type="project" value="UniProtKB-EC"/>
</dbReference>
<protein>
    <recommendedName>
        <fullName evidence="4 9">3-deoxy-D-manno-octulosonic acid transferase</fullName>
        <shortName evidence="9">Kdo transferase</shortName>
        <ecNumber evidence="3 9">2.4.99.12</ecNumber>
    </recommendedName>
    <alternativeName>
        <fullName evidence="6 9">Lipid IV(A) 3-deoxy-D-manno-octulosonic acid transferase</fullName>
    </alternativeName>
</protein>
<evidence type="ECO:0000256" key="4">
    <source>
        <dbReference type="ARBA" id="ARBA00019077"/>
    </source>
</evidence>
<evidence type="ECO:0000259" key="10">
    <source>
        <dbReference type="Pfam" id="PF04413"/>
    </source>
</evidence>
<keyword evidence="5 9" id="KW-0808">Transferase</keyword>
<comment type="function">
    <text evidence="1 9">Involved in lipopolysaccharide (LPS) biosynthesis. Catalyzes the transfer of 3-deoxy-D-manno-octulosonate (Kdo) residue(s) from CMP-Kdo to lipid IV(A), the tetraacyldisaccharide-1,4'-bisphosphate precursor of lipid A.</text>
</comment>
<organism evidence="11 12">
    <name type="scientific">Octadecabacter ascidiaceicola</name>
    <dbReference type="NCBI Taxonomy" id="1655543"/>
    <lineage>
        <taxon>Bacteria</taxon>
        <taxon>Pseudomonadati</taxon>
        <taxon>Pseudomonadota</taxon>
        <taxon>Alphaproteobacteria</taxon>
        <taxon>Rhodobacterales</taxon>
        <taxon>Roseobacteraceae</taxon>
        <taxon>Octadecabacter</taxon>
    </lineage>
</organism>
<dbReference type="RefSeq" id="WP_093996982.1">
    <property type="nucleotide sequence ID" value="NZ_FXYD01000004.1"/>
</dbReference>
<keyword evidence="9" id="KW-0448">Lipopolysaccharide biosynthesis</keyword>
<dbReference type="Pfam" id="PF04413">
    <property type="entry name" value="Glycos_transf_N"/>
    <property type="match status" value="1"/>
</dbReference>
<comment type="catalytic activity">
    <reaction evidence="7 9">
        <text>lipid IVA (E. coli) + CMP-3-deoxy-beta-D-manno-octulosonate = alpha-Kdo-(2-&gt;6)-lipid IVA (E. coli) + CMP + H(+)</text>
        <dbReference type="Rhea" id="RHEA:28066"/>
        <dbReference type="ChEBI" id="CHEBI:15378"/>
        <dbReference type="ChEBI" id="CHEBI:58603"/>
        <dbReference type="ChEBI" id="CHEBI:60364"/>
        <dbReference type="ChEBI" id="CHEBI:60377"/>
        <dbReference type="ChEBI" id="CHEBI:85987"/>
        <dbReference type="EC" id="2.4.99.12"/>
    </reaction>
</comment>
<dbReference type="UniPathway" id="UPA00958"/>
<dbReference type="Gene3D" id="3.40.50.2000">
    <property type="entry name" value="Glycogen Phosphorylase B"/>
    <property type="match status" value="1"/>
</dbReference>
<feature type="active site" description="Proton acceptor" evidence="8">
    <location>
        <position position="11"/>
    </location>
</feature>
<comment type="subcellular location">
    <subcellularLocation>
        <location evidence="9">Cell membrane</location>
    </subcellularLocation>
</comment>
<feature type="domain" description="3-deoxy-D-manno-octulosonic-acid transferase N-terminal" evidence="10">
    <location>
        <begin position="2"/>
        <end position="153"/>
    </location>
</feature>
<proteinExistence type="inferred from homology"/>
<sequence>MIWVHCGEAGEVAATLSLATRFLDHNDVLITAEADILSSFSNVPDGVNVEKIPPDTPAKARDFLAKWQPKFLVWNGGPIRSALLRLVARNKINATLINARVSTLFSGGSRWLPGASRNAAMPFSRILTADGATATRLIRGGVSRDKVTATGPILEEPIALPHDQNELTVIVETLGTRPFWFAADVVSSEVKHMAAAQLAASRKNYRLLLIITPRDLESGQQVAETLREAGLKVGVRSQGDNPLPEQQAYVADINGELGLWYRITPLTFMGGTFSAGGAASPFEPIVLGSAIIHGPRKKPHGARYTRLSDAQACREVRTAGELGIAVGALISPEQTARMAMAGWSEITQNAEIINDLMQEAATQFETVKGTL</sequence>
<evidence type="ECO:0000256" key="7">
    <source>
        <dbReference type="ARBA" id="ARBA00049183"/>
    </source>
</evidence>
<evidence type="ECO:0000256" key="9">
    <source>
        <dbReference type="RuleBase" id="RU365103"/>
    </source>
</evidence>
<dbReference type="Gene3D" id="3.40.50.11720">
    <property type="entry name" value="3-Deoxy-D-manno-octulosonic-acid transferase, N-terminal domain"/>
    <property type="match status" value="1"/>
</dbReference>
<dbReference type="GO" id="GO:0009245">
    <property type="term" value="P:lipid A biosynthetic process"/>
    <property type="evidence" value="ECO:0007669"/>
    <property type="project" value="TreeGrafter"/>
</dbReference>
<evidence type="ECO:0000256" key="8">
    <source>
        <dbReference type="PIRSR" id="PIRSR639901-1"/>
    </source>
</evidence>
<dbReference type="AlphaFoldDB" id="A0A238KGB2"/>
<keyword evidence="9" id="KW-1003">Cell membrane</keyword>
<dbReference type="Proteomes" id="UP000203464">
    <property type="component" value="Unassembled WGS sequence"/>
</dbReference>
<evidence type="ECO:0000256" key="5">
    <source>
        <dbReference type="ARBA" id="ARBA00022679"/>
    </source>
</evidence>
<keyword evidence="12" id="KW-1185">Reference proteome</keyword>
<dbReference type="PANTHER" id="PTHR42755">
    <property type="entry name" value="3-DEOXY-MANNO-OCTULOSONATE CYTIDYLYLTRANSFERASE"/>
    <property type="match status" value="1"/>
</dbReference>
<keyword evidence="9" id="KW-0472">Membrane</keyword>
<dbReference type="InterPro" id="IPR007507">
    <property type="entry name" value="Glycos_transf_N"/>
</dbReference>
<evidence type="ECO:0000256" key="3">
    <source>
        <dbReference type="ARBA" id="ARBA00012621"/>
    </source>
</evidence>
<dbReference type="GO" id="GO:0009244">
    <property type="term" value="P:lipopolysaccharide core region biosynthetic process"/>
    <property type="evidence" value="ECO:0007669"/>
    <property type="project" value="UniProtKB-UniRule"/>
</dbReference>
<reference evidence="12" key="1">
    <citation type="submission" date="2017-05" db="EMBL/GenBank/DDBJ databases">
        <authorList>
            <person name="Rodrigo-Torres L."/>
            <person name="Arahal R. D."/>
            <person name="Lucena T."/>
        </authorList>
    </citation>
    <scope>NUCLEOTIDE SEQUENCE [LARGE SCALE GENOMIC DNA]</scope>
    <source>
        <strain evidence="12">CECT 8868</strain>
    </source>
</reference>
<accession>A0A238KGB2</accession>
<dbReference type="GO" id="GO:0005886">
    <property type="term" value="C:plasma membrane"/>
    <property type="evidence" value="ECO:0007669"/>
    <property type="project" value="UniProtKB-SubCell"/>
</dbReference>
<name>A0A238KGB2_9RHOB</name>
<comment type="pathway">
    <text evidence="2 9">Bacterial outer membrane biogenesis; LPS core biosynthesis.</text>
</comment>
<dbReference type="EC" id="2.4.99.12" evidence="3 9"/>
<dbReference type="InterPro" id="IPR038107">
    <property type="entry name" value="Glycos_transf_N_sf"/>
</dbReference>
<comment type="similarity">
    <text evidence="9">Belongs to the glycosyltransferase group 1 family.</text>
</comment>
<evidence type="ECO:0000313" key="12">
    <source>
        <dbReference type="Proteomes" id="UP000203464"/>
    </source>
</evidence>